<gene>
    <name evidence="1" type="ORF">MKW98_019419</name>
</gene>
<feature type="non-terminal residue" evidence="1">
    <location>
        <position position="1"/>
    </location>
</feature>
<dbReference type="Proteomes" id="UP001202328">
    <property type="component" value="Unassembled WGS sequence"/>
</dbReference>
<dbReference type="AlphaFoldDB" id="A0AAD4SAW2"/>
<comment type="caution">
    <text evidence="1">The sequence shown here is derived from an EMBL/GenBank/DDBJ whole genome shotgun (WGS) entry which is preliminary data.</text>
</comment>
<name>A0AAD4SAW2_9MAGN</name>
<accession>A0AAD4SAW2</accession>
<protein>
    <submittedName>
        <fullName evidence="1">Uncharacterized protein</fullName>
    </submittedName>
</protein>
<dbReference type="EMBL" id="JAJJMB010012638">
    <property type="protein sequence ID" value="KAI3874846.1"/>
    <property type="molecule type" value="Genomic_DNA"/>
</dbReference>
<keyword evidence="2" id="KW-1185">Reference proteome</keyword>
<organism evidence="1 2">
    <name type="scientific">Papaver atlanticum</name>
    <dbReference type="NCBI Taxonomy" id="357466"/>
    <lineage>
        <taxon>Eukaryota</taxon>
        <taxon>Viridiplantae</taxon>
        <taxon>Streptophyta</taxon>
        <taxon>Embryophyta</taxon>
        <taxon>Tracheophyta</taxon>
        <taxon>Spermatophyta</taxon>
        <taxon>Magnoliopsida</taxon>
        <taxon>Ranunculales</taxon>
        <taxon>Papaveraceae</taxon>
        <taxon>Papaveroideae</taxon>
        <taxon>Papaver</taxon>
    </lineage>
</organism>
<reference evidence="1" key="1">
    <citation type="submission" date="2022-04" db="EMBL/GenBank/DDBJ databases">
        <title>A functionally conserved STORR gene fusion in Papaver species that diverged 16.8 million years ago.</title>
        <authorList>
            <person name="Catania T."/>
        </authorList>
    </citation>
    <scope>NUCLEOTIDE SEQUENCE</scope>
    <source>
        <strain evidence="1">S-188037</strain>
    </source>
</reference>
<evidence type="ECO:0000313" key="2">
    <source>
        <dbReference type="Proteomes" id="UP001202328"/>
    </source>
</evidence>
<proteinExistence type="predicted"/>
<sequence length="138" mass="15864">MASSSPLGNSVIPIVNKLQDIFARLGSSSTIELPHVVGVTKHKSDDGADEEYGEFLHLPKKKFFDFSDIRREIQGLIYNQAEGLMKARQDMEEIMDTRVHQHQRLAYNSGSWHFGRPTSFAGRYRCYDQSLKRLYLIE</sequence>
<evidence type="ECO:0000313" key="1">
    <source>
        <dbReference type="EMBL" id="KAI3874846.1"/>
    </source>
</evidence>